<evidence type="ECO:0000256" key="2">
    <source>
        <dbReference type="ARBA" id="ARBA00022517"/>
    </source>
</evidence>
<reference evidence="11" key="2">
    <citation type="submission" date="2009-11" db="EMBL/GenBank/DDBJ databases">
        <title>The Genome Sequence of Allomyces macrogynus strain ATCC 38327.</title>
        <authorList>
            <consortium name="The Broad Institute Genome Sequencing Platform"/>
            <person name="Russ C."/>
            <person name="Cuomo C."/>
            <person name="Shea T."/>
            <person name="Young S.K."/>
            <person name="Zeng Q."/>
            <person name="Koehrsen M."/>
            <person name="Haas B."/>
            <person name="Borodovsky M."/>
            <person name="Guigo R."/>
            <person name="Alvarado L."/>
            <person name="Berlin A."/>
            <person name="Borenstein D."/>
            <person name="Chen Z."/>
            <person name="Engels R."/>
            <person name="Freedman E."/>
            <person name="Gellesch M."/>
            <person name="Goldberg J."/>
            <person name="Griggs A."/>
            <person name="Gujja S."/>
            <person name="Heiman D."/>
            <person name="Hepburn T."/>
            <person name="Howarth C."/>
            <person name="Jen D."/>
            <person name="Larson L."/>
            <person name="Lewis B."/>
            <person name="Mehta T."/>
            <person name="Park D."/>
            <person name="Pearson M."/>
            <person name="Roberts A."/>
            <person name="Saif S."/>
            <person name="Shenoy N."/>
            <person name="Sisk P."/>
            <person name="Stolte C."/>
            <person name="Sykes S."/>
            <person name="Walk T."/>
            <person name="White J."/>
            <person name="Yandava C."/>
            <person name="Burger G."/>
            <person name="Gray M.W."/>
            <person name="Holland P.W.H."/>
            <person name="King N."/>
            <person name="Lang F.B.F."/>
            <person name="Roger A.J."/>
            <person name="Ruiz-Trillo I."/>
            <person name="Lander E."/>
            <person name="Nusbaum C."/>
        </authorList>
    </citation>
    <scope>NUCLEOTIDE SEQUENCE [LARGE SCALE GENOMIC DNA]</scope>
    <source>
        <strain evidence="11">ATCC 38327</strain>
    </source>
</reference>
<dbReference type="GO" id="GO:0000455">
    <property type="term" value="P:enzyme-directed rRNA pseudouridine synthesis"/>
    <property type="evidence" value="ECO:0007669"/>
    <property type="project" value="UniProtKB-UniRule"/>
</dbReference>
<evidence type="ECO:0000256" key="7">
    <source>
        <dbReference type="SAM" id="MobiDB-lite"/>
    </source>
</evidence>
<evidence type="ECO:0000259" key="9">
    <source>
        <dbReference type="Pfam" id="PF04068"/>
    </source>
</evidence>
<dbReference type="GO" id="GO:0030490">
    <property type="term" value="P:maturation of SSU-rRNA"/>
    <property type="evidence" value="ECO:0007669"/>
    <property type="project" value="TreeGrafter"/>
</dbReference>
<evidence type="ECO:0000256" key="3">
    <source>
        <dbReference type="ARBA" id="ARBA00022552"/>
    </source>
</evidence>
<dbReference type="GO" id="GO:0106388">
    <property type="term" value="F:rRNA small subunit aminocarboxypropyltransferase activity"/>
    <property type="evidence" value="ECO:0007669"/>
    <property type="project" value="UniProtKB-EC"/>
</dbReference>
<dbReference type="EMBL" id="GG745367">
    <property type="protein sequence ID" value="KNE70700.1"/>
    <property type="molecule type" value="Genomic_DNA"/>
</dbReference>
<accession>A0A0L0T7J3</accession>
<dbReference type="PANTHER" id="PTHR20426:SF0">
    <property type="entry name" value="18S RRNA AMINOCARBOXYPROPYLTRANSFERASE"/>
    <property type="match status" value="1"/>
</dbReference>
<protein>
    <recommendedName>
        <fullName evidence="6">18S rRNA aminocarboxypropyltransferase</fullName>
        <ecNumber evidence="6">2.5.1.157</ecNumber>
    </recommendedName>
</protein>
<keyword evidence="3 6" id="KW-0698">rRNA processing</keyword>
<keyword evidence="5 6" id="KW-0949">S-adenosyl-L-methionine</keyword>
<keyword evidence="6" id="KW-0539">Nucleus</keyword>
<dbReference type="VEuPathDB" id="FungiDB:AMAG_15455"/>
<keyword evidence="2 6" id="KW-0690">Ribosome biogenesis</keyword>
<feature type="compositionally biased region" description="Basic residues" evidence="7">
    <location>
        <begin position="1"/>
        <end position="12"/>
    </location>
</feature>
<sequence length="319" mass="35340">MGRGHRHHHGSHAVKGAGAARRGERDHDHGGADRAIDLQDGPSSSGGAARSAIKVPLAMWDFEHCDPKRCSGKKLERMHMIRGLRVGQRFNGLIMSPEGKKAVSPADRAIVQAHGLGVVECSWARLHEVPFHRIRSPHDRLLPFLIAANPVNYGRPSRLNCVEALAAAFYITGFKDYGDELMSKFKWGHAFYELNETLFERYAACKDSAEIVAVQNEYLKELQDHERAKHDDAAGSNGDDQDLLFENTNRSTQIGYGLMPRYGDSEDDGEGGEDSEEEDEASDESGEDEDASDSEEEEEEEEPAVKYVTDRFGNTVIAS</sequence>
<organism evidence="10 11">
    <name type="scientific">Allomyces macrogynus (strain ATCC 38327)</name>
    <name type="common">Allomyces javanicus var. macrogynus</name>
    <dbReference type="NCBI Taxonomy" id="578462"/>
    <lineage>
        <taxon>Eukaryota</taxon>
        <taxon>Fungi</taxon>
        <taxon>Fungi incertae sedis</taxon>
        <taxon>Blastocladiomycota</taxon>
        <taxon>Blastocladiomycetes</taxon>
        <taxon>Blastocladiales</taxon>
        <taxon>Blastocladiaceae</taxon>
        <taxon>Allomyces</taxon>
    </lineage>
</organism>
<dbReference type="STRING" id="578462.A0A0L0T7J3"/>
<comment type="catalytic activity">
    <reaction evidence="6">
        <text>an N(1)-methylpseudouridine in rRNA + S-adenosyl-L-methionine = N(1)-methyl-N(3)-[(3S)-3-amino-3-carboxypropyl]pseudouridine in rRNA + S-methyl-5'-thioadenosine + H(+)</text>
        <dbReference type="Rhea" id="RHEA:63296"/>
        <dbReference type="Rhea" id="RHEA-COMP:11634"/>
        <dbReference type="Rhea" id="RHEA-COMP:16310"/>
        <dbReference type="ChEBI" id="CHEBI:15378"/>
        <dbReference type="ChEBI" id="CHEBI:17509"/>
        <dbReference type="ChEBI" id="CHEBI:59789"/>
        <dbReference type="ChEBI" id="CHEBI:74890"/>
        <dbReference type="ChEBI" id="CHEBI:146234"/>
        <dbReference type="EC" id="2.5.1.157"/>
    </reaction>
</comment>
<dbReference type="GO" id="GO:0005737">
    <property type="term" value="C:cytoplasm"/>
    <property type="evidence" value="ECO:0007669"/>
    <property type="project" value="UniProtKB-SubCell"/>
</dbReference>
<dbReference type="AlphaFoldDB" id="A0A0L0T7J3"/>
<comment type="function">
    <text evidence="6">Aminocarboxypropyltransferase that catalyzes the aminocarboxypropyl transfer on pseudouridine at position 1191 (Psi1191) in 18S rRNA. It constitutes the last step in biosynthesis of the hypermodified N1-methyl-N3-(3-amino-3-carboxypropyl) pseudouridine (m1acp3-Psi) conserved in eukaryotic 18S rRNA.</text>
</comment>
<dbReference type="InterPro" id="IPR007209">
    <property type="entry name" value="RNaseL-inhib-like_metal-bd_dom"/>
</dbReference>
<feature type="domain" description="16S/18S rRNA aminocarboxypropyltransferase Tsr3 C-terminal" evidence="8">
    <location>
        <begin position="93"/>
        <end position="219"/>
    </location>
</feature>
<dbReference type="OMA" id="HRADADW"/>
<feature type="compositionally biased region" description="Acidic residues" evidence="7">
    <location>
        <begin position="265"/>
        <end position="302"/>
    </location>
</feature>
<reference evidence="10 11" key="1">
    <citation type="submission" date="2009-11" db="EMBL/GenBank/DDBJ databases">
        <title>Annotation of Allomyces macrogynus ATCC 38327.</title>
        <authorList>
            <consortium name="The Broad Institute Genome Sequencing Platform"/>
            <person name="Russ C."/>
            <person name="Cuomo C."/>
            <person name="Burger G."/>
            <person name="Gray M.W."/>
            <person name="Holland P.W.H."/>
            <person name="King N."/>
            <person name="Lang F.B.F."/>
            <person name="Roger A.J."/>
            <person name="Ruiz-Trillo I."/>
            <person name="Young S.K."/>
            <person name="Zeng Q."/>
            <person name="Gargeya S."/>
            <person name="Fitzgerald M."/>
            <person name="Haas B."/>
            <person name="Abouelleil A."/>
            <person name="Alvarado L."/>
            <person name="Arachchi H.M."/>
            <person name="Berlin A."/>
            <person name="Chapman S.B."/>
            <person name="Gearin G."/>
            <person name="Goldberg J."/>
            <person name="Griggs A."/>
            <person name="Gujja S."/>
            <person name="Hansen M."/>
            <person name="Heiman D."/>
            <person name="Howarth C."/>
            <person name="Larimer J."/>
            <person name="Lui A."/>
            <person name="MacDonald P.J.P."/>
            <person name="McCowen C."/>
            <person name="Montmayeur A."/>
            <person name="Murphy C."/>
            <person name="Neiman D."/>
            <person name="Pearson M."/>
            <person name="Priest M."/>
            <person name="Roberts A."/>
            <person name="Saif S."/>
            <person name="Shea T."/>
            <person name="Sisk P."/>
            <person name="Stolte C."/>
            <person name="Sykes S."/>
            <person name="Wortman J."/>
            <person name="Nusbaum C."/>
            <person name="Birren B."/>
        </authorList>
    </citation>
    <scope>NUCLEOTIDE SEQUENCE [LARGE SCALE GENOMIC DNA]</scope>
    <source>
        <strain evidence="10 11">ATCC 38327</strain>
    </source>
</reference>
<keyword evidence="4 6" id="KW-0808">Transferase</keyword>
<dbReference type="eggNOG" id="KOG3154">
    <property type="taxonomic scope" value="Eukaryota"/>
</dbReference>
<dbReference type="GO" id="GO:1904047">
    <property type="term" value="F:S-adenosyl-L-methionine binding"/>
    <property type="evidence" value="ECO:0007669"/>
    <property type="project" value="UniProtKB-UniRule"/>
</dbReference>
<evidence type="ECO:0000313" key="10">
    <source>
        <dbReference type="EMBL" id="KNE70700.1"/>
    </source>
</evidence>
<feature type="binding site" evidence="6">
    <location>
        <position position="119"/>
    </location>
    <ligand>
        <name>S-adenosyl-L-methionine</name>
        <dbReference type="ChEBI" id="CHEBI:59789"/>
    </ligand>
</feature>
<dbReference type="InterPro" id="IPR007177">
    <property type="entry name" value="Tsr3_C"/>
</dbReference>
<evidence type="ECO:0000256" key="4">
    <source>
        <dbReference type="ARBA" id="ARBA00022679"/>
    </source>
</evidence>
<gene>
    <name evidence="6" type="primary">TSR3</name>
    <name evidence="10" type="ORF">AMAG_15455</name>
</gene>
<dbReference type="Pfam" id="PF04034">
    <property type="entry name" value="Ribo_biogen_C"/>
    <property type="match status" value="1"/>
</dbReference>
<feature type="region of interest" description="Disordered" evidence="7">
    <location>
        <begin position="1"/>
        <end position="49"/>
    </location>
</feature>
<dbReference type="Pfam" id="PF04068">
    <property type="entry name" value="Fer4_RLI"/>
    <property type="match status" value="1"/>
</dbReference>
<dbReference type="OrthoDB" id="10262062at2759"/>
<evidence type="ECO:0000256" key="5">
    <source>
        <dbReference type="ARBA" id="ARBA00022691"/>
    </source>
</evidence>
<feature type="domain" description="RNase L inhibitor RLI-like possible metal-binding" evidence="9">
    <location>
        <begin position="55"/>
        <end position="89"/>
    </location>
</feature>
<evidence type="ECO:0000256" key="6">
    <source>
        <dbReference type="HAMAP-Rule" id="MF_03146"/>
    </source>
</evidence>
<dbReference type="PANTHER" id="PTHR20426">
    <property type="entry name" value="RIBOSOME BIOGENESIS PROTEIN TSR3 HOMOLOG"/>
    <property type="match status" value="1"/>
</dbReference>
<feature type="compositionally biased region" description="Basic and acidic residues" evidence="7">
    <location>
        <begin position="21"/>
        <end position="37"/>
    </location>
</feature>
<dbReference type="InterPro" id="IPR022968">
    <property type="entry name" value="Tsr3-like"/>
</dbReference>
<comment type="similarity">
    <text evidence="6">Belongs to the TDD superfamily. TSR3 family.</text>
</comment>
<dbReference type="GO" id="GO:0005634">
    <property type="term" value="C:nucleus"/>
    <property type="evidence" value="ECO:0007669"/>
    <property type="project" value="UniProtKB-SubCell"/>
</dbReference>
<dbReference type="HAMAP" id="MF_01116">
    <property type="entry name" value="TSR3"/>
    <property type="match status" value="1"/>
</dbReference>
<dbReference type="Proteomes" id="UP000054350">
    <property type="component" value="Unassembled WGS sequence"/>
</dbReference>
<evidence type="ECO:0000259" key="8">
    <source>
        <dbReference type="Pfam" id="PF04034"/>
    </source>
</evidence>
<keyword evidence="11" id="KW-1185">Reference proteome</keyword>
<feature type="binding site" evidence="6">
    <location>
        <position position="71"/>
    </location>
    <ligand>
        <name>S-adenosyl-L-methionine</name>
        <dbReference type="ChEBI" id="CHEBI:59789"/>
    </ligand>
</feature>
<name>A0A0L0T7J3_ALLM3</name>
<dbReference type="NCBIfam" id="NF002621">
    <property type="entry name" value="PRK02287.1"/>
    <property type="match status" value="1"/>
</dbReference>
<feature type="region of interest" description="Disordered" evidence="7">
    <location>
        <begin position="226"/>
        <end position="319"/>
    </location>
</feature>
<keyword evidence="1 6" id="KW-0963">Cytoplasm</keyword>
<comment type="subcellular location">
    <subcellularLocation>
        <location evidence="6">Cytoplasm</location>
    </subcellularLocation>
    <subcellularLocation>
        <location evidence="6">Nucleus</location>
    </subcellularLocation>
</comment>
<comment type="caution">
    <text evidence="6">Lacks conserved residue(s) required for the propagation of feature annotation.</text>
</comment>
<evidence type="ECO:0000256" key="1">
    <source>
        <dbReference type="ARBA" id="ARBA00022490"/>
    </source>
</evidence>
<proteinExistence type="inferred from homology"/>
<evidence type="ECO:0000313" key="11">
    <source>
        <dbReference type="Proteomes" id="UP000054350"/>
    </source>
</evidence>
<dbReference type="EC" id="2.5.1.157" evidence="6"/>
<feature type="binding site" evidence="6">
    <location>
        <position position="142"/>
    </location>
    <ligand>
        <name>S-adenosyl-L-methionine</name>
        <dbReference type="ChEBI" id="CHEBI:59789"/>
    </ligand>
</feature>
<comment type="catalytic activity">
    <reaction evidence="6">
        <text>N(1)-methylpseudouridine(1191) in yeast 18S rRNA + S-adenosyl-L-methionine = N(1)-methyl-N(3)-[(3S)-3-amino-3-carboxypropyl]pseudouridine(1191) in yeast 18S rRNA + S-methyl-5'-thioadenosine + H(+)</text>
        <dbReference type="Rhea" id="RHEA:63300"/>
        <dbReference type="Rhea" id="RHEA-COMP:13852"/>
        <dbReference type="Rhea" id="RHEA-COMP:16309"/>
        <dbReference type="ChEBI" id="CHEBI:15378"/>
        <dbReference type="ChEBI" id="CHEBI:17509"/>
        <dbReference type="ChEBI" id="CHEBI:59789"/>
        <dbReference type="ChEBI" id="CHEBI:74890"/>
        <dbReference type="ChEBI" id="CHEBI:146234"/>
    </reaction>
</comment>